<feature type="compositionally biased region" description="Polar residues" evidence="1">
    <location>
        <begin position="639"/>
        <end position="664"/>
    </location>
</feature>
<feature type="transmembrane region" description="Helical" evidence="2">
    <location>
        <begin position="611"/>
        <end position="629"/>
    </location>
</feature>
<feature type="compositionally biased region" description="Low complexity" evidence="1">
    <location>
        <begin position="212"/>
        <end position="223"/>
    </location>
</feature>
<feature type="compositionally biased region" description="Low complexity" evidence="1">
    <location>
        <begin position="725"/>
        <end position="738"/>
    </location>
</feature>
<organism evidence="3 4">
    <name type="scientific">Periconia macrospinosa</name>
    <dbReference type="NCBI Taxonomy" id="97972"/>
    <lineage>
        <taxon>Eukaryota</taxon>
        <taxon>Fungi</taxon>
        <taxon>Dikarya</taxon>
        <taxon>Ascomycota</taxon>
        <taxon>Pezizomycotina</taxon>
        <taxon>Dothideomycetes</taxon>
        <taxon>Pleosporomycetidae</taxon>
        <taxon>Pleosporales</taxon>
        <taxon>Massarineae</taxon>
        <taxon>Periconiaceae</taxon>
        <taxon>Periconia</taxon>
    </lineage>
</organism>
<evidence type="ECO:0000256" key="2">
    <source>
        <dbReference type="SAM" id="Phobius"/>
    </source>
</evidence>
<feature type="region of interest" description="Disordered" evidence="1">
    <location>
        <begin position="916"/>
        <end position="952"/>
    </location>
</feature>
<evidence type="ECO:0000256" key="1">
    <source>
        <dbReference type="SAM" id="MobiDB-lite"/>
    </source>
</evidence>
<feature type="region of interest" description="Disordered" evidence="1">
    <location>
        <begin position="212"/>
        <end position="261"/>
    </location>
</feature>
<keyword evidence="2" id="KW-1133">Transmembrane helix</keyword>
<dbReference type="Proteomes" id="UP000244855">
    <property type="component" value="Unassembled WGS sequence"/>
</dbReference>
<feature type="compositionally biased region" description="Polar residues" evidence="1">
    <location>
        <begin position="976"/>
        <end position="990"/>
    </location>
</feature>
<feature type="compositionally biased region" description="Polar residues" evidence="1">
    <location>
        <begin position="785"/>
        <end position="808"/>
    </location>
</feature>
<reference evidence="3 4" key="1">
    <citation type="journal article" date="2018" name="Sci. Rep.">
        <title>Comparative genomics provides insights into the lifestyle and reveals functional heterogeneity of dark septate endophytic fungi.</title>
        <authorList>
            <person name="Knapp D.G."/>
            <person name="Nemeth J.B."/>
            <person name="Barry K."/>
            <person name="Hainaut M."/>
            <person name="Henrissat B."/>
            <person name="Johnson J."/>
            <person name="Kuo A."/>
            <person name="Lim J.H.P."/>
            <person name="Lipzen A."/>
            <person name="Nolan M."/>
            <person name="Ohm R.A."/>
            <person name="Tamas L."/>
            <person name="Grigoriev I.V."/>
            <person name="Spatafora J.W."/>
            <person name="Nagy L.G."/>
            <person name="Kovacs G.M."/>
        </authorList>
    </citation>
    <scope>NUCLEOTIDE SEQUENCE [LARGE SCALE GENOMIC DNA]</scope>
    <source>
        <strain evidence="3 4">DSE2036</strain>
    </source>
</reference>
<feature type="region of interest" description="Disordered" evidence="1">
    <location>
        <begin position="708"/>
        <end position="742"/>
    </location>
</feature>
<feature type="compositionally biased region" description="Polar residues" evidence="1">
    <location>
        <begin position="36"/>
        <end position="75"/>
    </location>
</feature>
<gene>
    <name evidence="3" type="ORF">DM02DRAFT_623168</name>
</gene>
<keyword evidence="2" id="KW-0812">Transmembrane</keyword>
<proteinExistence type="predicted"/>
<name>A0A2V1EA73_9PLEO</name>
<feature type="compositionally biased region" description="Low complexity" evidence="1">
    <location>
        <begin position="665"/>
        <end position="677"/>
    </location>
</feature>
<feature type="transmembrane region" description="Helical" evidence="2">
    <location>
        <begin position="177"/>
        <end position="203"/>
    </location>
</feature>
<protein>
    <submittedName>
        <fullName evidence="3">Uncharacterized protein</fullName>
    </submittedName>
</protein>
<evidence type="ECO:0000313" key="4">
    <source>
        <dbReference type="Proteomes" id="UP000244855"/>
    </source>
</evidence>
<sequence length="1070" mass="118100">MFRERSSSIYPDFCPDSDPISVSPVAMPQPEHYQPGPQQRGNFNRNPSFRTVSEISESEQLPISHFYNTQGQPQHPTAPPSDSGKAQQHRGMFDSLNGEPIQIAPLDYGPRESQGGERRYQRPAMVEGRGSVLEYSPRPPDSNEPQKVNRMHIVSLDSLKKTLKSRERSRKTKRAHFWRWAGATISLAFIIAVVALIFSILAFTKHNDSENSSLVLNSSSQSSGPTVHTVSSDASRKTDSTNSLATARPTDVTVSQTLTHRSSISRPDFTANTISPSPTSKIILSTTFVQATVTEVVNDMPSSRSKRLNDIEEAIQDDAANDMNTRMPAGSPPLSRSKPLHEPVPNLAFSSTHGRSSTRTFFNRIPNPFKHRPLRYIAPGWRAYRKSILAANAQFLTLYTTTSVILGTVLFVIFFALLLVLWLEFSWILEFFEDPAKIIMEKLKELLGEGKEIFNVVLDKFKDKASEEFMDKIKPFETTVKDVKDAVTGWQDDLKGLKDNINGIQEALKKVEGVKDKLPKFPRQGDVSWPTSSLVFTDTINAASSVISSRFTALASREQTTSTAKPPAPTISTFSTSFYPLSTTIPNIHQNHTMSSNAPARPKPFKLSISLAWLVVIATAALFVGVAASDDQLVQTQTLPSVDQGPRETTSLQSVNRVNPTLIRSSTSTSATHSHPSVIPAQKRSPGLPGFFPVADYILCQVEKSDQNAATQTSAPEPIPTIAESTRTSTSGDTTTSSPRPRVTLKNASYWKSQVPLAFNFFAKLKSACASLFPHLKREHDPKEQTQQNRATSASAVQKRASPTATTFQPQTSFSISSVTIKTITFSHEITTTVNGVAYKTYSTWTATITPISLPTTLPRLKRISAPLVFNSTAIVNGARGLRVPFPFAMLPHLRNAYGGFFGGDKRQNEDIEVDLEEKKKGSKGSKSKSNPEPTSKPERLPNGTERSGATSGKISIGWRQITLLTQLQSVKASLFGSNRRQGSSNGRQENSVHRRKKGYWTHNHNYTAETHNDQHMTDLANIGIGMFIGFALAICVFLGLMVGSRCLFERYARRRREAHKLDASSVSDT</sequence>
<feature type="transmembrane region" description="Helical" evidence="2">
    <location>
        <begin position="404"/>
        <end position="423"/>
    </location>
</feature>
<keyword evidence="4" id="KW-1185">Reference proteome</keyword>
<keyword evidence="2" id="KW-0472">Membrane</keyword>
<feature type="compositionally biased region" description="Polar residues" evidence="1">
    <location>
        <begin position="252"/>
        <end position="261"/>
    </location>
</feature>
<evidence type="ECO:0000313" key="3">
    <source>
        <dbReference type="EMBL" id="PVI06250.1"/>
    </source>
</evidence>
<feature type="region of interest" description="Disordered" evidence="1">
    <location>
        <begin position="639"/>
        <end position="685"/>
    </location>
</feature>
<feature type="region of interest" description="Disordered" evidence="1">
    <location>
        <begin position="779"/>
        <end position="808"/>
    </location>
</feature>
<accession>A0A2V1EA73</accession>
<dbReference type="EMBL" id="KZ805309">
    <property type="protein sequence ID" value="PVI06250.1"/>
    <property type="molecule type" value="Genomic_DNA"/>
</dbReference>
<feature type="transmembrane region" description="Helical" evidence="2">
    <location>
        <begin position="1023"/>
        <end position="1049"/>
    </location>
</feature>
<feature type="compositionally biased region" description="Polar residues" evidence="1">
    <location>
        <begin position="224"/>
        <end position="233"/>
    </location>
</feature>
<dbReference type="AlphaFoldDB" id="A0A2V1EA73"/>
<feature type="region of interest" description="Disordered" evidence="1">
    <location>
        <begin position="1"/>
        <end position="147"/>
    </location>
</feature>
<feature type="region of interest" description="Disordered" evidence="1">
    <location>
        <begin position="976"/>
        <end position="998"/>
    </location>
</feature>